<organism evidence="1 2">
    <name type="scientific">Streptomyces paromomycinus</name>
    <name type="common">Streptomyces rimosus subsp. paromomycinus</name>
    <dbReference type="NCBI Taxonomy" id="92743"/>
    <lineage>
        <taxon>Bacteria</taxon>
        <taxon>Bacillati</taxon>
        <taxon>Actinomycetota</taxon>
        <taxon>Actinomycetes</taxon>
        <taxon>Kitasatosporales</taxon>
        <taxon>Streptomycetaceae</taxon>
        <taxon>Streptomyces</taxon>
    </lineage>
</organism>
<evidence type="ECO:0000313" key="2">
    <source>
        <dbReference type="Proteomes" id="UP000286746"/>
    </source>
</evidence>
<accession>A0A401VXU5</accession>
<evidence type="ECO:0000313" key="1">
    <source>
        <dbReference type="EMBL" id="GCD41866.1"/>
    </source>
</evidence>
<sequence length="152" mass="16896">METIPARSCEGSALPDAAFRPPYIPADTVTPERDITHAHFTSGDRVVILKGAFGGDLCGEEMTVIAPSWHTPTDEDGWRLRNPHGGERTFITAHPRYMVHVQRYCPDCAGYLKALGEVLLPQMPADRVVDGGWYTLTALDQLVHNRDLRDAR</sequence>
<reference evidence="1 2" key="1">
    <citation type="submission" date="2018-11" db="EMBL/GenBank/DDBJ databases">
        <title>Whole genome sequence of Streptomyces paromomycinus NBRC 15454(T).</title>
        <authorList>
            <person name="Komaki H."/>
            <person name="Tamura T."/>
        </authorList>
    </citation>
    <scope>NUCLEOTIDE SEQUENCE [LARGE SCALE GENOMIC DNA]</scope>
    <source>
        <strain evidence="1 2">NBRC 15454</strain>
    </source>
</reference>
<comment type="caution">
    <text evidence="1">The sequence shown here is derived from an EMBL/GenBank/DDBJ whole genome shotgun (WGS) entry which is preliminary data.</text>
</comment>
<dbReference type="EMBL" id="BHZD01000001">
    <property type="protein sequence ID" value="GCD41866.1"/>
    <property type="molecule type" value="Genomic_DNA"/>
</dbReference>
<dbReference type="AlphaFoldDB" id="A0A401VXU5"/>
<dbReference type="Proteomes" id="UP000286746">
    <property type="component" value="Unassembled WGS sequence"/>
</dbReference>
<protein>
    <submittedName>
        <fullName evidence="1">Uncharacterized protein</fullName>
    </submittedName>
</protein>
<keyword evidence="2" id="KW-1185">Reference proteome</keyword>
<gene>
    <name evidence="1" type="ORF">GKJPGBOP_01523</name>
</gene>
<name>A0A401VXU5_STREY</name>
<proteinExistence type="predicted"/>